<dbReference type="EMBL" id="FQXV01000008">
    <property type="protein sequence ID" value="SHI09522.1"/>
    <property type="molecule type" value="Genomic_DNA"/>
</dbReference>
<protein>
    <submittedName>
        <fullName evidence="1">Uncharacterized protein</fullName>
    </submittedName>
</protein>
<gene>
    <name evidence="1" type="ORF">SAMN02745823_02357</name>
</gene>
<name>A0A1M5YC17_9FIRM</name>
<dbReference type="RefSeq" id="WP_073079167.1">
    <property type="nucleotide sequence ID" value="NZ_FQXV01000008.1"/>
</dbReference>
<dbReference type="AlphaFoldDB" id="A0A1M5YC17"/>
<dbReference type="OrthoDB" id="3034782at2"/>
<accession>A0A1M5YC17</accession>
<evidence type="ECO:0000313" key="2">
    <source>
        <dbReference type="Proteomes" id="UP000183995"/>
    </source>
</evidence>
<organism evidence="1 2">
    <name type="scientific">Sporobacter termitidis DSM 10068</name>
    <dbReference type="NCBI Taxonomy" id="1123282"/>
    <lineage>
        <taxon>Bacteria</taxon>
        <taxon>Bacillati</taxon>
        <taxon>Bacillota</taxon>
        <taxon>Clostridia</taxon>
        <taxon>Eubacteriales</taxon>
        <taxon>Oscillospiraceae</taxon>
        <taxon>Sporobacter</taxon>
    </lineage>
</organism>
<sequence length="283" mass="31863">MSISKYFALAGMVNSEDVAIDPADAHVRSVRMDGSFYKGCMFGEVCWIVKPFSRDDFFRHRSDELLVFIGSDMDDPENLNAEVELWIENDKLVLNRTSIVFVPAGAAHGRIEVKNVKKPVFHYTCHLNTDTYEELPAQATAPKGTYAGSWVEKYAPVDGRLPSAPEGFLTRLLWIDSKKLPGAPYMEAVWFKTKNDTGPEAHTHDFDEFIGFIGTDPEHPEELGAEVQFYIGDEYFSMTKSCLVYIPRGVRHSPILVPKLERPIIHFSGGNGGDYKRDGSEQF</sequence>
<dbReference type="SUPFAM" id="SSF51182">
    <property type="entry name" value="RmlC-like cupins"/>
    <property type="match status" value="1"/>
</dbReference>
<reference evidence="1 2" key="1">
    <citation type="submission" date="2016-11" db="EMBL/GenBank/DDBJ databases">
        <authorList>
            <person name="Jaros S."/>
            <person name="Januszkiewicz K."/>
            <person name="Wedrychowicz H."/>
        </authorList>
    </citation>
    <scope>NUCLEOTIDE SEQUENCE [LARGE SCALE GENOMIC DNA]</scope>
    <source>
        <strain evidence="1 2">DSM 10068</strain>
    </source>
</reference>
<dbReference type="Proteomes" id="UP000183995">
    <property type="component" value="Unassembled WGS sequence"/>
</dbReference>
<dbReference type="InterPro" id="IPR011051">
    <property type="entry name" value="RmlC_Cupin_sf"/>
</dbReference>
<keyword evidence="2" id="KW-1185">Reference proteome</keyword>
<proteinExistence type="predicted"/>
<evidence type="ECO:0000313" key="1">
    <source>
        <dbReference type="EMBL" id="SHI09522.1"/>
    </source>
</evidence>